<feature type="transmembrane region" description="Helical" evidence="2">
    <location>
        <begin position="1116"/>
        <end position="1135"/>
    </location>
</feature>
<evidence type="ECO:0000256" key="1">
    <source>
        <dbReference type="SAM" id="MobiDB-lite"/>
    </source>
</evidence>
<feature type="transmembrane region" description="Helical" evidence="2">
    <location>
        <begin position="424"/>
        <end position="441"/>
    </location>
</feature>
<accession>A0AAD9UJA9</accession>
<evidence type="ECO:0000313" key="6">
    <source>
        <dbReference type="Proteomes" id="UP001209878"/>
    </source>
</evidence>
<feature type="transmembrane region" description="Helical" evidence="2">
    <location>
        <begin position="167"/>
        <end position="189"/>
    </location>
</feature>
<feature type="transmembrane region" description="Helical" evidence="2">
    <location>
        <begin position="125"/>
        <end position="146"/>
    </location>
</feature>
<feature type="transmembrane region" description="Helical" evidence="2">
    <location>
        <begin position="842"/>
        <end position="872"/>
    </location>
</feature>
<dbReference type="InterPro" id="IPR031805">
    <property type="entry name" value="Piezo_TM25-28"/>
</dbReference>
<organism evidence="5 6">
    <name type="scientific">Ridgeia piscesae</name>
    <name type="common">Tubeworm</name>
    <dbReference type="NCBI Taxonomy" id="27915"/>
    <lineage>
        <taxon>Eukaryota</taxon>
        <taxon>Metazoa</taxon>
        <taxon>Spiralia</taxon>
        <taxon>Lophotrochozoa</taxon>
        <taxon>Annelida</taxon>
        <taxon>Polychaeta</taxon>
        <taxon>Sedentaria</taxon>
        <taxon>Canalipalpata</taxon>
        <taxon>Sabellida</taxon>
        <taxon>Siboglinidae</taxon>
        <taxon>Ridgeia</taxon>
    </lineage>
</organism>
<feature type="transmembrane region" description="Helical" evidence="2">
    <location>
        <begin position="1303"/>
        <end position="1321"/>
    </location>
</feature>
<evidence type="ECO:0008006" key="7">
    <source>
        <dbReference type="Google" id="ProtNLM"/>
    </source>
</evidence>
<feature type="domain" description="Piezo TM1-24" evidence="4">
    <location>
        <begin position="26"/>
        <end position="710"/>
    </location>
</feature>
<keyword evidence="2" id="KW-1133">Transmembrane helix</keyword>
<feature type="domain" description="Piezo TM25-28" evidence="3">
    <location>
        <begin position="1159"/>
        <end position="1342"/>
    </location>
</feature>
<feature type="transmembrane region" description="Helical" evidence="2">
    <location>
        <begin position="576"/>
        <end position="599"/>
    </location>
</feature>
<evidence type="ECO:0000256" key="2">
    <source>
        <dbReference type="SAM" id="Phobius"/>
    </source>
</evidence>
<feature type="transmembrane region" description="Helical" evidence="2">
    <location>
        <begin position="224"/>
        <end position="242"/>
    </location>
</feature>
<feature type="region of interest" description="Disordered" evidence="1">
    <location>
        <begin position="367"/>
        <end position="390"/>
    </location>
</feature>
<keyword evidence="2" id="KW-0812">Transmembrane</keyword>
<feature type="transmembrane region" description="Helical" evidence="2">
    <location>
        <begin position="949"/>
        <end position="968"/>
    </location>
</feature>
<proteinExistence type="predicted"/>
<feature type="transmembrane region" description="Helical" evidence="2">
    <location>
        <begin position="59"/>
        <end position="81"/>
    </location>
</feature>
<keyword evidence="2" id="KW-0472">Membrane</keyword>
<feature type="transmembrane region" description="Helical" evidence="2">
    <location>
        <begin position="1014"/>
        <end position="1047"/>
    </location>
</feature>
<dbReference type="Pfam" id="PF15917">
    <property type="entry name" value="Piezo_TM25-28"/>
    <property type="match status" value="1"/>
</dbReference>
<feature type="transmembrane region" description="Helical" evidence="2">
    <location>
        <begin position="606"/>
        <end position="626"/>
    </location>
</feature>
<feature type="transmembrane region" description="Helical" evidence="2">
    <location>
        <begin position="878"/>
        <end position="897"/>
    </location>
</feature>
<feature type="transmembrane region" description="Helical" evidence="2">
    <location>
        <begin position="399"/>
        <end position="418"/>
    </location>
</feature>
<comment type="caution">
    <text evidence="5">The sequence shown here is derived from an EMBL/GenBank/DDBJ whole genome shotgun (WGS) entry which is preliminary data.</text>
</comment>
<dbReference type="PANTHER" id="PTHR47049:SF2">
    <property type="entry name" value="PIEZO-TYPE MECHANOSENSITIVE ION CHANNEL HOMOLOG"/>
    <property type="match status" value="1"/>
</dbReference>
<feature type="transmembrane region" description="Helical" evidence="2">
    <location>
        <begin position="281"/>
        <end position="299"/>
    </location>
</feature>
<dbReference type="Proteomes" id="UP001209878">
    <property type="component" value="Unassembled WGS sequence"/>
</dbReference>
<feature type="transmembrane region" description="Helical" evidence="2">
    <location>
        <begin position="31"/>
        <end position="47"/>
    </location>
</feature>
<dbReference type="Pfam" id="PF24871">
    <property type="entry name" value="Piezo_TM1-24"/>
    <property type="match status" value="1"/>
</dbReference>
<feature type="region of interest" description="Disordered" evidence="1">
    <location>
        <begin position="724"/>
        <end position="795"/>
    </location>
</feature>
<reference evidence="5" key="1">
    <citation type="journal article" date="2023" name="Mol. Biol. Evol.">
        <title>Third-Generation Sequencing Reveals the Adaptive Role of the Epigenome in Three Deep-Sea Polychaetes.</title>
        <authorList>
            <person name="Perez M."/>
            <person name="Aroh O."/>
            <person name="Sun Y."/>
            <person name="Lan Y."/>
            <person name="Juniper S.K."/>
            <person name="Young C.R."/>
            <person name="Angers B."/>
            <person name="Qian P.Y."/>
        </authorList>
    </citation>
    <scope>NUCLEOTIDE SEQUENCE</scope>
    <source>
        <strain evidence="5">R07B-5</strain>
    </source>
</reference>
<keyword evidence="6" id="KW-1185">Reference proteome</keyword>
<evidence type="ECO:0000259" key="3">
    <source>
        <dbReference type="Pfam" id="PF15917"/>
    </source>
</evidence>
<dbReference type="EMBL" id="JAODUO010000054">
    <property type="protein sequence ID" value="KAK2191337.1"/>
    <property type="molecule type" value="Genomic_DNA"/>
</dbReference>
<feature type="transmembrane region" description="Helical" evidence="2">
    <location>
        <begin position="448"/>
        <end position="468"/>
    </location>
</feature>
<protein>
    <recommendedName>
        <fullName evidence="7">Piezo-type mechanosensitive ion channel component</fullName>
    </recommendedName>
</protein>
<feature type="transmembrane region" description="Helical" evidence="2">
    <location>
        <begin position="632"/>
        <end position="651"/>
    </location>
</feature>
<feature type="transmembrane region" description="Helical" evidence="2">
    <location>
        <begin position="195"/>
        <end position="212"/>
    </location>
</feature>
<feature type="region of interest" description="Disordered" evidence="1">
    <location>
        <begin position="310"/>
        <end position="346"/>
    </location>
</feature>
<dbReference type="GO" id="GO:0016020">
    <property type="term" value="C:membrane"/>
    <property type="evidence" value="ECO:0007669"/>
    <property type="project" value="InterPro"/>
</dbReference>
<gene>
    <name evidence="5" type="ORF">NP493_54g05011</name>
</gene>
<feature type="transmembrane region" description="Helical" evidence="2">
    <location>
        <begin position="1054"/>
        <end position="1074"/>
    </location>
</feature>
<evidence type="ECO:0000313" key="5">
    <source>
        <dbReference type="EMBL" id="KAK2191337.1"/>
    </source>
</evidence>
<feature type="transmembrane region" description="Helical" evidence="2">
    <location>
        <begin position="1188"/>
        <end position="1220"/>
    </location>
</feature>
<name>A0AAD9UJA9_RIDPI</name>
<dbReference type="InterPro" id="IPR056769">
    <property type="entry name" value="Piezo_TM1-24"/>
</dbReference>
<dbReference type="PANTHER" id="PTHR47049">
    <property type="entry name" value="PIEZO-TYPE MECHANOSENSITIVE ION CHANNEL HOMOLOG"/>
    <property type="match status" value="1"/>
</dbReference>
<dbReference type="InterPro" id="IPR027272">
    <property type="entry name" value="Piezo"/>
</dbReference>
<dbReference type="GO" id="GO:0008381">
    <property type="term" value="F:mechanosensitive monoatomic ion channel activity"/>
    <property type="evidence" value="ECO:0007669"/>
    <property type="project" value="InterPro"/>
</dbReference>
<feature type="transmembrane region" description="Helical" evidence="2">
    <location>
        <begin position="1232"/>
        <end position="1256"/>
    </location>
</feature>
<sequence length="1348" mass="153581">MAVHLVCYVFCRLLLPLTLLAATVVRYNAFSLAYGILLLVGPLLSRPSRSSIRGHTGRYLIVALVICSLTLLGQIVFQGYLLGTATGSQSYGHNMPNCSTLEIILRQIGLQRVEPYDIGSILRTILPDVVAFIMSLATFIVCYKSLSGRAPDEEELDTSRTWTKRRQAAVISTLGDLLVALLLAASGIMHPSLLSSIYFVAFVAMATWWSCYRTFGNKFGVVRILLLVYSGLHLVVLYLYQFQTAQWMLHHESLLARLVGLTAIVETDCVKPWLVHINSDITWPMYVSPIVILVLYFVLASETTRWRQQADDMEATPVTDMPSTSRARGHHRRQKSGGSERQVLAADDHDDEATEVLVDELQATQPNYQSTSATPGGDPHNDTMTATKPNEERSPLQSVFSYVMQHSYVCALIVMMLWSITYHSWLTFVFLLLSCFIWVMPQKRRVTLVCSPFILLYALVLLTIQYVYGLQLTDSELPVETPGGYPFQEIGLIKNKYACRSLAIQIAFTALFWVTLREWVKEKTGNQDQPIHGLPLETLNADASTDQLVRQELPERTGEDATDGYNSENMKHIGEYLWRLLCKYWVFVCIALFIVMAIPEPVIYRIIYMVFLLYFILSFQLCYRWWRITGHVFWWVVIIYTMLVLCAIYTYQFRNSPETWHNITGWSYDILLDIGLKQFNTATLLVKLAIPTVFLIACNLQVHYFQSPLLKLSQIDRYKYEETNGNEAEVETSPNRVETTNPETDTTEPKETANRAPDPQGGGDAPTEGGAEATPQGGANAYPDSPDSQPTDGDWESIEIHKPEWHAKVLRQVKNFVRWYRGLLEQISTILWKILDVHIAKIVFFTIFTCTLSEVSAMNTVLVLLLIIGLPFRKLYSLVSRLCLCWTSVIILAKMVYQLRFVPRYLADTNCTDAFNGSSTADLPPPFNETIHGAEYLGLRPSSSLAWYLKNYLVIVMALGFEAIIWVHQRQYYAVPTRQRPTPGIIFPEVKRPEADRNLISCLKFLVNYAFYKFGLEICFITTVVAMVVRLDAYSVLYGIFLGVLMLLSRRHCYFLWPAYTILLVVLLVMQYLSCLGAPPVLCWEYPWGEIPVITTNLKVFLFLPDYLYPPSPFKLLADFFQLLFVCGQWHVFWVENNTALRLQYGGGSNTRISSRIDGTTENPTDDFTSYKDSYLDYVKAGVFQHTFWVTLMMVFIAGVVHISLFCMGYLIGCFVLLWLGKELLIRPLRVVLRMWGVLLGYTFFVIISKCCLQLVGCVYLSQLADSQCWVVQMFSIECLSVGNYREDSADLRDCYLKKDSSGLAWDAICFIFLLIQIRIFRSHYFRHVVTDLVACNKLAARYVGSSQ</sequence>
<evidence type="ECO:0000259" key="4">
    <source>
        <dbReference type="Pfam" id="PF24871"/>
    </source>
</evidence>